<name>A0A9Q0QF86_SALPP</name>
<accession>A0A9Q0QF86</accession>
<gene>
    <name evidence="1" type="ORF">OIU79_010286</name>
</gene>
<dbReference type="Gene3D" id="3.30.70.100">
    <property type="match status" value="1"/>
</dbReference>
<reference evidence="1" key="1">
    <citation type="submission" date="2022-11" db="EMBL/GenBank/DDBJ databases">
        <authorList>
            <person name="Hyden B.L."/>
            <person name="Feng K."/>
            <person name="Yates T."/>
            <person name="Jawdy S."/>
            <person name="Smart L.B."/>
            <person name="Muchero W."/>
        </authorList>
    </citation>
    <scope>NUCLEOTIDE SEQUENCE</scope>
    <source>
        <tissue evidence="1">Shoot tip</tissue>
    </source>
</reference>
<dbReference type="OrthoDB" id="692882at2759"/>
<keyword evidence="2" id="KW-1185">Reference proteome</keyword>
<evidence type="ECO:0000313" key="1">
    <source>
        <dbReference type="EMBL" id="KAJ6705565.1"/>
    </source>
</evidence>
<dbReference type="AlphaFoldDB" id="A0A9Q0QF86"/>
<sequence>MQFAHGFGRLGKQQILTFRCGQWLQSSTKHCEGPVVLFLVAGEEESSRTERMKQMIVFKVQMACGKSRVKARTVVAKTCGVNFLELQGDDVIVVAGDGIDAACLTYSLRKKVGHTDIICMTPLE</sequence>
<organism evidence="1 2">
    <name type="scientific">Salix purpurea</name>
    <name type="common">Purple osier willow</name>
    <dbReference type="NCBI Taxonomy" id="77065"/>
    <lineage>
        <taxon>Eukaryota</taxon>
        <taxon>Viridiplantae</taxon>
        <taxon>Streptophyta</taxon>
        <taxon>Embryophyta</taxon>
        <taxon>Tracheophyta</taxon>
        <taxon>Spermatophyta</taxon>
        <taxon>Magnoliopsida</taxon>
        <taxon>eudicotyledons</taxon>
        <taxon>Gunneridae</taxon>
        <taxon>Pentapetalae</taxon>
        <taxon>rosids</taxon>
        <taxon>fabids</taxon>
        <taxon>Malpighiales</taxon>
        <taxon>Salicaceae</taxon>
        <taxon>Saliceae</taxon>
        <taxon>Salix</taxon>
    </lineage>
</organism>
<dbReference type="EMBL" id="JAPFFK010000016">
    <property type="protein sequence ID" value="KAJ6705565.1"/>
    <property type="molecule type" value="Genomic_DNA"/>
</dbReference>
<proteinExistence type="predicted"/>
<comment type="caution">
    <text evidence="1">The sequence shown here is derived from an EMBL/GenBank/DDBJ whole genome shotgun (WGS) entry which is preliminary data.</text>
</comment>
<dbReference type="Proteomes" id="UP001151532">
    <property type="component" value="Chromosome 3"/>
</dbReference>
<protein>
    <submittedName>
        <fullName evidence="1">Uncharacterized protein</fullName>
    </submittedName>
</protein>
<reference evidence="1" key="2">
    <citation type="journal article" date="2023" name="Int. J. Mol. Sci.">
        <title>De Novo Assembly and Annotation of 11 Diverse Shrub Willow (Salix) Genomes Reveals Novel Gene Organization in Sex-Linked Regions.</title>
        <authorList>
            <person name="Hyden B."/>
            <person name="Feng K."/>
            <person name="Yates T.B."/>
            <person name="Jawdy S."/>
            <person name="Cereghino C."/>
            <person name="Smart L.B."/>
            <person name="Muchero W."/>
        </authorList>
    </citation>
    <scope>NUCLEOTIDE SEQUENCE</scope>
    <source>
        <tissue evidence="1">Shoot tip</tissue>
    </source>
</reference>
<dbReference type="InterPro" id="IPR044296">
    <property type="entry name" value="HIPP46"/>
</dbReference>
<evidence type="ECO:0000313" key="2">
    <source>
        <dbReference type="Proteomes" id="UP001151532"/>
    </source>
</evidence>
<dbReference type="PANTHER" id="PTHR46371">
    <property type="entry name" value="OS04G0464100 PROTEIN"/>
    <property type="match status" value="1"/>
</dbReference>